<evidence type="ECO:0000256" key="13">
    <source>
        <dbReference type="SAM" id="MobiDB-lite"/>
    </source>
</evidence>
<dbReference type="EMBL" id="JABDTM020018749">
    <property type="protein sequence ID" value="KAH0817847.1"/>
    <property type="molecule type" value="Genomic_DNA"/>
</dbReference>
<dbReference type="FunFam" id="3.40.605.10:FF:000005">
    <property type="entry name" value="Succinate-semialdehyde dehydrogenase I"/>
    <property type="match status" value="2"/>
</dbReference>
<dbReference type="PROSITE" id="PS50025">
    <property type="entry name" value="LAM_G_DOMAIN"/>
    <property type="match status" value="2"/>
</dbReference>
<accession>A0A8J6HNR8</accession>
<dbReference type="GO" id="GO:0004777">
    <property type="term" value="F:succinate-semialdehyde dehydrogenase (NAD+) activity"/>
    <property type="evidence" value="ECO:0007669"/>
    <property type="project" value="UniProtKB-EC"/>
</dbReference>
<comment type="pathway">
    <text evidence="2">Amino-acid degradation; 4-aminobutanoate degradation.</text>
</comment>
<dbReference type="InterPro" id="IPR016161">
    <property type="entry name" value="Ald_DH/histidinol_DH"/>
</dbReference>
<comment type="caution">
    <text evidence="17">The sequence shown here is derived from an EMBL/GenBank/DDBJ whole genome shotgun (WGS) entry which is preliminary data.</text>
</comment>
<dbReference type="CDD" id="cd00110">
    <property type="entry name" value="LamG"/>
    <property type="match status" value="2"/>
</dbReference>
<dbReference type="Gene3D" id="3.40.605.10">
    <property type="entry name" value="Aldehyde Dehydrogenase, Chain A, domain 1"/>
    <property type="match status" value="2"/>
</dbReference>
<feature type="compositionally biased region" description="Polar residues" evidence="13">
    <location>
        <begin position="1987"/>
        <end position="2000"/>
    </location>
</feature>
<dbReference type="EC" id="1.2.1.24" evidence="4"/>
<dbReference type="PROSITE" id="PS00687">
    <property type="entry name" value="ALDEHYDE_DEHYDR_GLU"/>
    <property type="match status" value="2"/>
</dbReference>
<dbReference type="InterPro" id="IPR000742">
    <property type="entry name" value="EGF"/>
</dbReference>
<comment type="caution">
    <text evidence="10">Lacks conserved residue(s) required for the propagation of feature annotation.</text>
</comment>
<feature type="domain" description="EGF-like" evidence="16">
    <location>
        <begin position="497"/>
        <end position="533"/>
    </location>
</feature>
<dbReference type="InterPro" id="IPR013320">
    <property type="entry name" value="ConA-like_dom_sf"/>
</dbReference>
<keyword evidence="14" id="KW-0472">Membrane</keyword>
<organism evidence="17 18">
    <name type="scientific">Tenebrio molitor</name>
    <name type="common">Yellow mealworm beetle</name>
    <dbReference type="NCBI Taxonomy" id="7067"/>
    <lineage>
        <taxon>Eukaryota</taxon>
        <taxon>Metazoa</taxon>
        <taxon>Ecdysozoa</taxon>
        <taxon>Arthropoda</taxon>
        <taxon>Hexapoda</taxon>
        <taxon>Insecta</taxon>
        <taxon>Pterygota</taxon>
        <taxon>Neoptera</taxon>
        <taxon>Endopterygota</taxon>
        <taxon>Coleoptera</taxon>
        <taxon>Polyphaga</taxon>
        <taxon>Cucujiformia</taxon>
        <taxon>Tenebrionidae</taxon>
        <taxon>Tenebrio</taxon>
    </lineage>
</organism>
<keyword evidence="10" id="KW-0245">EGF-like domain</keyword>
<dbReference type="PROSITE" id="PS50026">
    <property type="entry name" value="EGF_3"/>
    <property type="match status" value="2"/>
</dbReference>
<keyword evidence="7" id="KW-1015">Disulfide bond</keyword>
<dbReference type="GO" id="GO:0009450">
    <property type="term" value="P:gamma-aminobutyric acid catabolic process"/>
    <property type="evidence" value="ECO:0007669"/>
    <property type="project" value="UniProtKB-UniPathway"/>
</dbReference>
<dbReference type="InterPro" id="IPR016163">
    <property type="entry name" value="Ald_DH_C"/>
</dbReference>
<dbReference type="PROSITE" id="PS00070">
    <property type="entry name" value="ALDEHYDE_DEHYDR_CYS"/>
    <property type="match status" value="2"/>
</dbReference>
<dbReference type="CDD" id="cd07103">
    <property type="entry name" value="ALDH_F5_SSADH_GabD"/>
    <property type="match status" value="2"/>
</dbReference>
<dbReference type="SMART" id="SM00181">
    <property type="entry name" value="EGF"/>
    <property type="match status" value="2"/>
</dbReference>
<evidence type="ECO:0000256" key="10">
    <source>
        <dbReference type="PROSITE-ProRule" id="PRU00076"/>
    </source>
</evidence>
<feature type="transmembrane region" description="Helical" evidence="14">
    <location>
        <begin position="752"/>
        <end position="776"/>
    </location>
</feature>
<feature type="region of interest" description="Disordered" evidence="13">
    <location>
        <begin position="1976"/>
        <end position="2000"/>
    </location>
</feature>
<dbReference type="SUPFAM" id="SSF53720">
    <property type="entry name" value="ALDH-like"/>
    <property type="match status" value="2"/>
</dbReference>
<dbReference type="InterPro" id="IPR010102">
    <property type="entry name" value="Succ_semiAld_DH"/>
</dbReference>
<keyword evidence="14" id="KW-0812">Transmembrane</keyword>
<dbReference type="Gene3D" id="2.10.25.10">
    <property type="entry name" value="Laminin"/>
    <property type="match status" value="2"/>
</dbReference>
<evidence type="ECO:0000256" key="3">
    <source>
        <dbReference type="ARBA" id="ARBA00009986"/>
    </source>
</evidence>
<dbReference type="PANTHER" id="PTHR43353">
    <property type="entry name" value="SUCCINATE-SEMIALDEHYDE DEHYDROGENASE, MITOCHONDRIAL"/>
    <property type="match status" value="1"/>
</dbReference>
<evidence type="ECO:0000256" key="8">
    <source>
        <dbReference type="ARBA" id="ARBA00030806"/>
    </source>
</evidence>
<dbReference type="InterPro" id="IPR016160">
    <property type="entry name" value="Ald_DH_CS_CYS"/>
</dbReference>
<dbReference type="InterPro" id="IPR029510">
    <property type="entry name" value="Ald_DH_CS_GLU"/>
</dbReference>
<evidence type="ECO:0000256" key="11">
    <source>
        <dbReference type="PROSITE-ProRule" id="PRU10007"/>
    </source>
</evidence>
<dbReference type="UniPathway" id="UPA00733"/>
<reference evidence="17" key="1">
    <citation type="journal article" date="2020" name="J Insects Food Feed">
        <title>The yellow mealworm (Tenebrio molitor) genome: a resource for the emerging insects as food and feed industry.</title>
        <authorList>
            <person name="Eriksson T."/>
            <person name="Andere A."/>
            <person name="Kelstrup H."/>
            <person name="Emery V."/>
            <person name="Picard C."/>
        </authorList>
    </citation>
    <scope>NUCLEOTIDE SEQUENCE</scope>
    <source>
        <strain evidence="17">Stoneville</strain>
        <tissue evidence="17">Whole head</tissue>
    </source>
</reference>
<evidence type="ECO:0000256" key="4">
    <source>
        <dbReference type="ARBA" id="ARBA00013051"/>
    </source>
</evidence>
<proteinExistence type="inferred from homology"/>
<reference evidence="17" key="2">
    <citation type="submission" date="2021-08" db="EMBL/GenBank/DDBJ databases">
        <authorList>
            <person name="Eriksson T."/>
        </authorList>
    </citation>
    <scope>NUCLEOTIDE SEQUENCE</scope>
    <source>
        <strain evidence="17">Stoneville</strain>
        <tissue evidence="17">Whole head</tissue>
    </source>
</reference>
<keyword evidence="18" id="KW-1185">Reference proteome</keyword>
<evidence type="ECO:0000256" key="12">
    <source>
        <dbReference type="RuleBase" id="RU003345"/>
    </source>
</evidence>
<dbReference type="Gene3D" id="2.60.120.1000">
    <property type="match status" value="1"/>
</dbReference>
<keyword evidence="6 12" id="KW-0560">Oxidoreductase</keyword>
<evidence type="ECO:0000256" key="5">
    <source>
        <dbReference type="ARBA" id="ARBA00019842"/>
    </source>
</evidence>
<gene>
    <name evidence="17" type="ORF">GEV33_004944</name>
</gene>
<dbReference type="InterPro" id="IPR015590">
    <property type="entry name" value="Aldehyde_DH_dom"/>
</dbReference>
<feature type="domain" description="Laminin G" evidence="15">
    <location>
        <begin position="535"/>
        <end position="717"/>
    </location>
</feature>
<dbReference type="CDD" id="cd00054">
    <property type="entry name" value="EGF_CA"/>
    <property type="match status" value="2"/>
</dbReference>
<evidence type="ECO:0000256" key="14">
    <source>
        <dbReference type="SAM" id="Phobius"/>
    </source>
</evidence>
<dbReference type="GO" id="GO:0005739">
    <property type="term" value="C:mitochondrion"/>
    <property type="evidence" value="ECO:0007669"/>
    <property type="project" value="TreeGrafter"/>
</dbReference>
<evidence type="ECO:0000256" key="9">
    <source>
        <dbReference type="ARBA" id="ARBA00031080"/>
    </source>
</evidence>
<feature type="active site" evidence="11">
    <location>
        <position position="1722"/>
    </location>
</feature>
<name>A0A8J6HNR8_TENMO</name>
<dbReference type="Pfam" id="PF02210">
    <property type="entry name" value="Laminin_G_2"/>
    <property type="match status" value="2"/>
</dbReference>
<protein>
    <recommendedName>
        <fullName evidence="5">Succinate-semialdehyde dehydrogenase, mitochondrial</fullName>
        <ecNumber evidence="4">1.2.1.24</ecNumber>
    </recommendedName>
    <alternativeName>
        <fullName evidence="9">Aldehyde dehydrogenase family 5 member A1</fullName>
    </alternativeName>
    <alternativeName>
        <fullName evidence="8">NAD(+)-dependent succinic semialdehyde dehydrogenase</fullName>
    </alternativeName>
</protein>
<dbReference type="FunFam" id="3.40.309.10:FF:000004">
    <property type="entry name" value="Succinate-semialdehyde dehydrogenase I"/>
    <property type="match status" value="2"/>
</dbReference>
<dbReference type="SUPFAM" id="SSF49899">
    <property type="entry name" value="Concanavalin A-like lectins/glucanases"/>
    <property type="match status" value="2"/>
</dbReference>
<dbReference type="Pfam" id="PF00171">
    <property type="entry name" value="Aldedh"/>
    <property type="match status" value="2"/>
</dbReference>
<feature type="domain" description="Laminin G" evidence="15">
    <location>
        <begin position="330"/>
        <end position="496"/>
    </location>
</feature>
<feature type="active site" evidence="11">
    <location>
        <position position="1234"/>
    </location>
</feature>
<evidence type="ECO:0000259" key="15">
    <source>
        <dbReference type="PROSITE" id="PS50025"/>
    </source>
</evidence>
<dbReference type="NCBIfam" id="TIGR01780">
    <property type="entry name" value="SSADH"/>
    <property type="match status" value="1"/>
</dbReference>
<dbReference type="InterPro" id="IPR050740">
    <property type="entry name" value="Aldehyde_DH_Superfamily"/>
</dbReference>
<dbReference type="InterPro" id="IPR001791">
    <property type="entry name" value="Laminin_G"/>
</dbReference>
<evidence type="ECO:0000313" key="18">
    <source>
        <dbReference type="Proteomes" id="UP000719412"/>
    </source>
</evidence>
<dbReference type="InterPro" id="IPR016162">
    <property type="entry name" value="Ald_DH_N"/>
</dbReference>
<comment type="similarity">
    <text evidence="3 12">Belongs to the aldehyde dehydrogenase family.</text>
</comment>
<evidence type="ECO:0000313" key="17">
    <source>
        <dbReference type="EMBL" id="KAH0817847.1"/>
    </source>
</evidence>
<comment type="function">
    <text evidence="1">Catalyzes one step in the degradation of the inhibitory neurotransmitter gamma-aminobutyric acid (GABA).</text>
</comment>
<keyword evidence="14" id="KW-1133">Transmembrane helix</keyword>
<feature type="domain" description="EGF-like" evidence="16">
    <location>
        <begin position="72"/>
        <end position="109"/>
    </location>
</feature>
<dbReference type="Proteomes" id="UP000719412">
    <property type="component" value="Unassembled WGS sequence"/>
</dbReference>
<evidence type="ECO:0000256" key="2">
    <source>
        <dbReference type="ARBA" id="ARBA00005176"/>
    </source>
</evidence>
<feature type="compositionally biased region" description="Basic residues" evidence="13">
    <location>
        <begin position="1976"/>
        <end position="1985"/>
    </location>
</feature>
<evidence type="ECO:0000256" key="1">
    <source>
        <dbReference type="ARBA" id="ARBA00003743"/>
    </source>
</evidence>
<dbReference type="Gene3D" id="3.40.309.10">
    <property type="entry name" value="Aldehyde Dehydrogenase, Chain A, domain 2"/>
    <property type="match status" value="2"/>
</dbReference>
<evidence type="ECO:0000256" key="6">
    <source>
        <dbReference type="ARBA" id="ARBA00023002"/>
    </source>
</evidence>
<evidence type="ECO:0000259" key="16">
    <source>
        <dbReference type="PROSITE" id="PS50026"/>
    </source>
</evidence>
<dbReference type="Pfam" id="PF00008">
    <property type="entry name" value="EGF"/>
    <property type="match status" value="2"/>
</dbReference>
<dbReference type="PANTHER" id="PTHR43353:SF5">
    <property type="entry name" value="SUCCINATE-SEMIALDEHYDE DEHYDROGENASE, MITOCHONDRIAL"/>
    <property type="match status" value="1"/>
</dbReference>
<sequence>MKTVRLLKIQTGGTYFIAGGVTASIGYSGQHMPGFVGCMRTIGIDGNYKLPSDWTEGDYCCPDQVVVDACRMTDRCNPNPCQHGGVCKQNSQEFICVCKNTGYGGAVCHTSINPLSCQAYKNVQAVNHKAEIKIDVDGSGPLAPFPVTCEFLSDGRVTTVLHHSNQETTSVDGFQEPGSFHQDIHYEGDDDQITALINRSSTCRQHLQYACRGARLFNSPTTESNFRPFSWWVSRHNQRMDYWGGSLPGSRKCECGVTKTCVDETKWCNCDSFTEYNSDKWLSDGGDIVEKENLPVKQLRFGDTGTALDHKEGRYTLGPLVCEGDDLFNNVITFRVTDATINLPTFDMGHSGDIYFEFRTATENAVLFHSKGPSDFIKLSIVNGNQLQFQYQAGLGPMAVIRETSYKLSDDRWHSVSVERNRKEAMIVVDGALKAEVREPPGPVRAIHLTSELVIGASTDFRDGFTGCIRALLINGQHVDLRSYARRGAYGLSEGCVGKCQSNPCLNNGTCFERYDGYWCDCRWTAFKGPICADEIGVNMRPTSMVKYDFMGSWRSTIAEHIRVGFTTTNPKGFLLGFSSNISKEYLTIMVSNSGHLRVVFDFGFERQEVIYPEKLFSLGQYHDMRLSRKNSGSTLVLQVDNYEPKEYHFNIKASADAQFNNIQYMYIGKNESMHEGFIGCISRVEFDDIYPLKLLFQQSGPINVQSLGTALTEDYCGVEPITHPPDTVETRPPPILDEEKLRKAYNQTDSAILGSVLAIIFLALVVLAIIVGRYLHRHKGEYLTQEDAGADTALDPDTAVVHGTTGHHVQKKKECGNPLLSPLFRTFVPDRSTAGEYFPKVASPSDLHLSSLDRTMCEEDNLFIRGLEIHQMSLEASCDGCLLKRSNALRRRTRPVLKNSNCAVQASETREFKRSFKRRNVRGVNGAKMECKKIKHFLQDRFRYKKNVSIPWFFLWKYRKIHPLRGRRSCRKDLQVQSRTMHLFNNKSYINGEWVSAKSNKVFEVTNPATGEVIGTAPDMDAADAQHAIDSASKAFATWQYTTAKRRSLYLRHWFDLMVKHYESLAKIVRLEAGKPVMEARHEITYGNSFVEFFSEETRRIQGAIIPSPVANKKILVEKQPIGVAGLITPWNFPHAMITRKAGAALAAGCTCVIKPAEDTPLTALALMLLAQQAGFPKGVVNVVTSSRGNAPGIGNLLCDSHLVAGISFTGSTQVGKLLYKRCSSRVKRLALELGGNAPFIVYKSADVDSAVKGAIAAKFRNSGQACIAPNRFFIHSDIYDSFVEKLINEIKALKMGSGEDLEVQIGPLINHAQFEKVSSLVQDAVSKGAKVLIGGKGAPQHGRLFYEPTLLTDIKDDMMVYTEEVFGPVVNIFRFDSEEESVAMANNTERGLAGYFYSQDVSQIFRVARKLEVGICGVNQDMLSTAEAPVGGVKESGLGREGSHQGIEEFTYVKYIALVPLNLQLRTMHLLKNKAYINGEWVSARSDKVFEVTNPATGEVIGTAPDMDVVDAQHAIDSASRAFATWQDTTAKERSRYLRNWFDLMVKNLESLAKIVTLESGKPLVEARGEVFYGNSFVEFFSEETRRIQGEIIPSPVANRKILVEKQPIGVTGLITPWNFPHAMITRKAGAALAAGCTCVIKPAEDTPFTALALMELAHEAGFPKGVVNVVTSSRGNAPGIGNLLCQSPLVAGISFTGSTQVGKLLYKQCSSGIKRLGLELGGNAPFIVYKSADVDSAVKGAMASKFRNCGQTCVAANRFFVQSDIYDSFVEKLTNEIKALKIGNGEEPDVQVGPLINQAQFEKVTTLVQDAVSKGAKVLVGGKGAPQHGRLFYEPTVLTGIKDDMRVYSEEVFGPVVNIFRFDSEEESVAMANNTERGLAGYFYSRDVSQIFRVARKLEVGMCGVNEGMISTAEAPFGGVKESGLGREGSHHGIEEFTYVKYVALESSKSTAVFSRNSGTYFASMPSSWRTAKLKRRKRWRRSPQGSEPTSPSTAKS</sequence>
<dbReference type="SMART" id="SM00282">
    <property type="entry name" value="LamG"/>
    <property type="match status" value="2"/>
</dbReference>
<dbReference type="Gene3D" id="2.60.120.200">
    <property type="match status" value="2"/>
</dbReference>
<evidence type="ECO:0000256" key="7">
    <source>
        <dbReference type="ARBA" id="ARBA00023157"/>
    </source>
</evidence>